<proteinExistence type="predicted"/>
<dbReference type="EMBL" id="DYVK01000100">
    <property type="protein sequence ID" value="HJG16488.1"/>
    <property type="molecule type" value="Genomic_DNA"/>
</dbReference>
<organism evidence="7 8">
    <name type="scientific">Ligilactobacillus salivarius</name>
    <dbReference type="NCBI Taxonomy" id="1624"/>
    <lineage>
        <taxon>Bacteria</taxon>
        <taxon>Bacillati</taxon>
        <taxon>Bacillota</taxon>
        <taxon>Bacilli</taxon>
        <taxon>Lactobacillales</taxon>
        <taxon>Lactobacillaceae</taxon>
        <taxon>Ligilactobacillus</taxon>
    </lineage>
</organism>
<gene>
    <name evidence="7" type="ORF">K8V06_10255</name>
</gene>
<dbReference type="InterPro" id="IPR027417">
    <property type="entry name" value="P-loop_NTPase"/>
</dbReference>
<feature type="domain" description="Dynamin N-terminal" evidence="6">
    <location>
        <begin position="167"/>
        <end position="325"/>
    </location>
</feature>
<dbReference type="Gene3D" id="3.40.50.300">
    <property type="entry name" value="P-loop containing nucleotide triphosphate hydrolases"/>
    <property type="match status" value="1"/>
</dbReference>
<comment type="subcellular location">
    <subcellularLocation>
        <location evidence="1">Membrane</location>
    </subcellularLocation>
</comment>
<dbReference type="InterPro" id="IPR045063">
    <property type="entry name" value="Dynamin_N"/>
</dbReference>
<sequence length="438" mass="51679">MGEDILIIQQYLKIHPVINMNLGIKRKYMRLLINFVSKIESENQWVNQMFQLYSLTLDVGDVNKDEFDLKDMNIIERFKFRHYRYFILIDCLFIGAFNDNEKEKGMQIFESILDFYGERHRKKLQQIFDAFYSNENEKIVRDFPELASIYRIIWKNRKFIARREKRIMITANMSAGKSTLLNALTGKMVSKTQNMACTSKNHYLHNKAGEDGLTTKWDSSFTLDATTEMLMKDDEENITNEIHIGTRFRSLQDIDNKVCFIDTPGVNSSVEKTHKEVTNEIIKNTECDLLIYLFNAENIGSDDDFEHLNFVKENYSGDIIFLVNKMDRFRKDQDSVQQTIKNVKEDLEKLDFKNPKVYPISAYAAYLAKMSMYNEKLNEDEEDELNFFRRKLSRKEFSYETYYPEKINIDTLTNKYSEVLVHSGVLSLEKLIFGNRGE</sequence>
<dbReference type="GO" id="GO:0016020">
    <property type="term" value="C:membrane"/>
    <property type="evidence" value="ECO:0007669"/>
    <property type="project" value="UniProtKB-SubCell"/>
</dbReference>
<reference evidence="7" key="2">
    <citation type="submission" date="2021-09" db="EMBL/GenBank/DDBJ databases">
        <authorList>
            <person name="Gilroy R."/>
        </authorList>
    </citation>
    <scope>NUCLEOTIDE SEQUENCE</scope>
    <source>
        <strain evidence="7">CHK189-29639</strain>
    </source>
</reference>
<dbReference type="PANTHER" id="PTHR10465">
    <property type="entry name" value="TRANSMEMBRANE GTPASE FZO1"/>
    <property type="match status" value="1"/>
</dbReference>
<dbReference type="GO" id="GO:0005525">
    <property type="term" value="F:GTP binding"/>
    <property type="evidence" value="ECO:0007669"/>
    <property type="project" value="UniProtKB-KW"/>
</dbReference>
<keyword evidence="4" id="KW-0342">GTP-binding</keyword>
<evidence type="ECO:0000256" key="3">
    <source>
        <dbReference type="ARBA" id="ARBA00022801"/>
    </source>
</evidence>
<dbReference type="GO" id="GO:0008053">
    <property type="term" value="P:mitochondrial fusion"/>
    <property type="evidence" value="ECO:0007669"/>
    <property type="project" value="TreeGrafter"/>
</dbReference>
<keyword evidence="5" id="KW-0472">Membrane</keyword>
<comment type="caution">
    <text evidence="7">The sequence shown here is derived from an EMBL/GenBank/DDBJ whole genome shotgun (WGS) entry which is preliminary data.</text>
</comment>
<evidence type="ECO:0000313" key="8">
    <source>
        <dbReference type="Proteomes" id="UP000759256"/>
    </source>
</evidence>
<reference evidence="7" key="1">
    <citation type="journal article" date="2021" name="PeerJ">
        <title>Extensive microbial diversity within the chicken gut microbiome revealed by metagenomics and culture.</title>
        <authorList>
            <person name="Gilroy R."/>
            <person name="Ravi A."/>
            <person name="Getino M."/>
            <person name="Pursley I."/>
            <person name="Horton D.L."/>
            <person name="Alikhan N.F."/>
            <person name="Baker D."/>
            <person name="Gharbi K."/>
            <person name="Hall N."/>
            <person name="Watson M."/>
            <person name="Adriaenssens E.M."/>
            <person name="Foster-Nyarko E."/>
            <person name="Jarju S."/>
            <person name="Secka A."/>
            <person name="Antonio M."/>
            <person name="Oren A."/>
            <person name="Chaudhuri R.R."/>
            <person name="La Ragione R."/>
            <person name="Hildebrand F."/>
            <person name="Pallen M.J."/>
        </authorList>
    </citation>
    <scope>NUCLEOTIDE SEQUENCE</scope>
    <source>
        <strain evidence="7">CHK189-29639</strain>
    </source>
</reference>
<dbReference type="PANTHER" id="PTHR10465:SF0">
    <property type="entry name" value="SARCALUMENIN"/>
    <property type="match status" value="1"/>
</dbReference>
<evidence type="ECO:0000256" key="4">
    <source>
        <dbReference type="ARBA" id="ARBA00023134"/>
    </source>
</evidence>
<keyword evidence="3" id="KW-0378">Hydrolase</keyword>
<dbReference type="Pfam" id="PF00350">
    <property type="entry name" value="Dynamin_N"/>
    <property type="match status" value="1"/>
</dbReference>
<dbReference type="Proteomes" id="UP000759256">
    <property type="component" value="Unassembled WGS sequence"/>
</dbReference>
<name>A0A921IGN2_9LACO</name>
<protein>
    <submittedName>
        <fullName evidence="7">Dynamin family protein</fullName>
    </submittedName>
</protein>
<evidence type="ECO:0000313" key="7">
    <source>
        <dbReference type="EMBL" id="HJG16488.1"/>
    </source>
</evidence>
<dbReference type="InterPro" id="IPR005225">
    <property type="entry name" value="Small_GTP-bd"/>
</dbReference>
<keyword evidence="2" id="KW-0547">Nucleotide-binding</keyword>
<evidence type="ECO:0000256" key="2">
    <source>
        <dbReference type="ARBA" id="ARBA00022741"/>
    </source>
</evidence>
<evidence type="ECO:0000256" key="5">
    <source>
        <dbReference type="ARBA" id="ARBA00023136"/>
    </source>
</evidence>
<dbReference type="InterPro" id="IPR027094">
    <property type="entry name" value="Mitofusin_fam"/>
</dbReference>
<dbReference type="AlphaFoldDB" id="A0A921IGN2"/>
<dbReference type="SUPFAM" id="SSF52540">
    <property type="entry name" value="P-loop containing nucleoside triphosphate hydrolases"/>
    <property type="match status" value="1"/>
</dbReference>
<accession>A0A921IGN2</accession>
<dbReference type="RefSeq" id="WP_164479873.1">
    <property type="nucleotide sequence ID" value="NZ_CP027644.1"/>
</dbReference>
<dbReference type="GO" id="GO:0003924">
    <property type="term" value="F:GTPase activity"/>
    <property type="evidence" value="ECO:0007669"/>
    <property type="project" value="InterPro"/>
</dbReference>
<dbReference type="NCBIfam" id="TIGR00231">
    <property type="entry name" value="small_GTP"/>
    <property type="match status" value="1"/>
</dbReference>
<evidence type="ECO:0000259" key="6">
    <source>
        <dbReference type="Pfam" id="PF00350"/>
    </source>
</evidence>
<evidence type="ECO:0000256" key="1">
    <source>
        <dbReference type="ARBA" id="ARBA00004370"/>
    </source>
</evidence>